<sequence>MLDILGSSRTSDKRTLRQKAQGYEMRIRKMITKAGAAGVTVFDWDDTLFPTVDIFSRQESTEECCEQLQELAIVVEKLLKCCLRVGPVIIVTNSEKGWVEYSAQTYFPSLTKVLQHCRVISARTAYEEQYPEDRYTDASSIWKFLAFSLLLSEFKPSQLISIGDSVKERQACLKVTAASTSRCLPKSVKLVSAPTSGTLIRELTLLRRLFEDLFTFNGPVDILFDGEDFQLRTGHNSISL</sequence>
<dbReference type="AlphaFoldDB" id="A0A7J6MKY7"/>
<evidence type="ECO:0000313" key="4">
    <source>
        <dbReference type="Proteomes" id="UP000572268"/>
    </source>
</evidence>
<name>A0A7J6MKY7_PEROL</name>
<dbReference type="EMBL" id="JABAHT010000088">
    <property type="protein sequence ID" value="KAF4665713.1"/>
    <property type="molecule type" value="Genomic_DNA"/>
</dbReference>
<protein>
    <submittedName>
        <fullName evidence="2">Uncharacterized protein</fullName>
    </submittedName>
</protein>
<comment type="caution">
    <text evidence="2">The sequence shown here is derived from an EMBL/GenBank/DDBJ whole genome shotgun (WGS) entry which is preliminary data.</text>
</comment>
<evidence type="ECO:0000313" key="3">
    <source>
        <dbReference type="Proteomes" id="UP000570595"/>
    </source>
</evidence>
<dbReference type="PANTHER" id="PTHR38899:SF1">
    <property type="entry name" value="PROTEIN KINASE"/>
    <property type="match status" value="1"/>
</dbReference>
<dbReference type="Proteomes" id="UP000570595">
    <property type="component" value="Unassembled WGS sequence"/>
</dbReference>
<proteinExistence type="predicted"/>
<accession>A0A7J6MKY7</accession>
<organism evidence="2 4">
    <name type="scientific">Perkinsus olseni</name>
    <name type="common">Perkinsus atlanticus</name>
    <dbReference type="NCBI Taxonomy" id="32597"/>
    <lineage>
        <taxon>Eukaryota</taxon>
        <taxon>Sar</taxon>
        <taxon>Alveolata</taxon>
        <taxon>Perkinsozoa</taxon>
        <taxon>Perkinsea</taxon>
        <taxon>Perkinsida</taxon>
        <taxon>Perkinsidae</taxon>
        <taxon>Perkinsus</taxon>
    </lineage>
</organism>
<gene>
    <name evidence="2" type="ORF">FOL46_009584</name>
    <name evidence="1" type="ORF">FOZ61_010615</name>
</gene>
<reference evidence="3 4" key="1">
    <citation type="submission" date="2020-04" db="EMBL/GenBank/DDBJ databases">
        <title>Perkinsus olseni comparative genomics.</title>
        <authorList>
            <person name="Bogema D.R."/>
        </authorList>
    </citation>
    <scope>NUCLEOTIDE SEQUENCE [LARGE SCALE GENOMIC DNA]</scope>
    <source>
        <strain evidence="1">ATCC PRA-179</strain>
        <strain evidence="2">ATCC PRA-31</strain>
    </source>
</reference>
<evidence type="ECO:0000313" key="1">
    <source>
        <dbReference type="EMBL" id="KAF4665713.1"/>
    </source>
</evidence>
<dbReference type="OrthoDB" id="437141at2759"/>
<dbReference type="EMBL" id="JABANN010000089">
    <property type="protein sequence ID" value="KAF4672037.1"/>
    <property type="molecule type" value="Genomic_DNA"/>
</dbReference>
<dbReference type="Proteomes" id="UP000572268">
    <property type="component" value="Unassembled WGS sequence"/>
</dbReference>
<dbReference type="PANTHER" id="PTHR38899">
    <property type="entry name" value="DOMAIN OOKINETE PROTEIN, PUTATIVE-RELATED"/>
    <property type="match status" value="1"/>
</dbReference>
<evidence type="ECO:0000313" key="2">
    <source>
        <dbReference type="EMBL" id="KAF4672037.1"/>
    </source>
</evidence>